<keyword evidence="8" id="KW-1185">Reference proteome</keyword>
<gene>
    <name evidence="6" type="ORF">CIPAW_12G032500</name>
    <name evidence="7" type="ORF">I3842_12G031400</name>
</gene>
<dbReference type="GO" id="GO:0016705">
    <property type="term" value="F:oxidoreductase activity, acting on paired donors, with incorporation or reduction of molecular oxygen"/>
    <property type="evidence" value="ECO:0007669"/>
    <property type="project" value="InterPro"/>
</dbReference>
<dbReference type="GO" id="GO:0004497">
    <property type="term" value="F:monooxygenase activity"/>
    <property type="evidence" value="ECO:0007669"/>
    <property type="project" value="UniProtKB-KW"/>
</dbReference>
<dbReference type="AlphaFoldDB" id="A0A8T1NWM9"/>
<dbReference type="GO" id="GO:0020037">
    <property type="term" value="F:heme binding"/>
    <property type="evidence" value="ECO:0007669"/>
    <property type="project" value="InterPro"/>
</dbReference>
<keyword evidence="3 4" id="KW-0408">Iron</keyword>
<dbReference type="PANTHER" id="PTHR47955:SF15">
    <property type="entry name" value="CYTOCHROME P450 71A2-LIKE"/>
    <property type="match status" value="1"/>
</dbReference>
<dbReference type="CDD" id="cd11072">
    <property type="entry name" value="CYP71-like"/>
    <property type="match status" value="1"/>
</dbReference>
<dbReference type="GO" id="GO:0005506">
    <property type="term" value="F:iron ion binding"/>
    <property type="evidence" value="ECO:0007669"/>
    <property type="project" value="InterPro"/>
</dbReference>
<keyword evidence="5" id="KW-1133">Transmembrane helix</keyword>
<protein>
    <recommendedName>
        <fullName evidence="9">Cytochrome P450</fullName>
    </recommendedName>
</protein>
<dbReference type="Proteomes" id="UP000811246">
    <property type="component" value="Chromosome 12"/>
</dbReference>
<evidence type="ECO:0000256" key="2">
    <source>
        <dbReference type="ARBA" id="ARBA00022723"/>
    </source>
</evidence>
<comment type="similarity">
    <text evidence="1 4">Belongs to the cytochrome P450 family.</text>
</comment>
<evidence type="ECO:0000256" key="1">
    <source>
        <dbReference type="ARBA" id="ARBA00010617"/>
    </source>
</evidence>
<evidence type="ECO:0000256" key="5">
    <source>
        <dbReference type="SAM" id="Phobius"/>
    </source>
</evidence>
<dbReference type="EMBL" id="CM031820">
    <property type="protein sequence ID" value="KAG6633207.1"/>
    <property type="molecule type" value="Genomic_DNA"/>
</dbReference>
<keyword evidence="4" id="KW-0560">Oxidoreductase</keyword>
<name>A0A8T1NWM9_CARIL</name>
<comment type="caution">
    <text evidence="6">The sequence shown here is derived from an EMBL/GenBank/DDBJ whole genome shotgun (WGS) entry which is preliminary data.</text>
</comment>
<dbReference type="FunFam" id="1.10.630.10:FF:000011">
    <property type="entry name" value="Cytochrome P450 83B1"/>
    <property type="match status" value="1"/>
</dbReference>
<accession>A0A8T1NWM9</accession>
<keyword evidence="4" id="KW-0349">Heme</keyword>
<dbReference type="Pfam" id="PF00067">
    <property type="entry name" value="p450"/>
    <property type="match status" value="1"/>
</dbReference>
<dbReference type="PANTHER" id="PTHR47955">
    <property type="entry name" value="CYTOCHROME P450 FAMILY 71 PROTEIN"/>
    <property type="match status" value="1"/>
</dbReference>
<evidence type="ECO:0000313" key="8">
    <source>
        <dbReference type="Proteomes" id="UP000811609"/>
    </source>
</evidence>
<dbReference type="InterPro" id="IPR017972">
    <property type="entry name" value="Cyt_P450_CS"/>
</dbReference>
<keyword evidence="5" id="KW-0812">Transmembrane</keyword>
<evidence type="ECO:0008006" key="9">
    <source>
        <dbReference type="Google" id="ProtNLM"/>
    </source>
</evidence>
<organism evidence="6 8">
    <name type="scientific">Carya illinoinensis</name>
    <name type="common">Pecan</name>
    <dbReference type="NCBI Taxonomy" id="32201"/>
    <lineage>
        <taxon>Eukaryota</taxon>
        <taxon>Viridiplantae</taxon>
        <taxon>Streptophyta</taxon>
        <taxon>Embryophyta</taxon>
        <taxon>Tracheophyta</taxon>
        <taxon>Spermatophyta</taxon>
        <taxon>Magnoliopsida</taxon>
        <taxon>eudicotyledons</taxon>
        <taxon>Gunneridae</taxon>
        <taxon>Pentapetalae</taxon>
        <taxon>rosids</taxon>
        <taxon>fabids</taxon>
        <taxon>Fagales</taxon>
        <taxon>Juglandaceae</taxon>
        <taxon>Carya</taxon>
    </lineage>
</organism>
<dbReference type="Proteomes" id="UP000811609">
    <property type="component" value="Chromosome 12"/>
</dbReference>
<reference evidence="7" key="2">
    <citation type="submission" date="2021-01" db="EMBL/GenBank/DDBJ databases">
        <authorList>
            <person name="Lovell J.T."/>
            <person name="Bentley N."/>
            <person name="Bhattarai G."/>
            <person name="Jenkins J.W."/>
            <person name="Sreedasyam A."/>
            <person name="Alarcon Y."/>
            <person name="Bock C."/>
            <person name="Boston L."/>
            <person name="Carlson J."/>
            <person name="Cervantes K."/>
            <person name="Clermont K."/>
            <person name="Krom N."/>
            <person name="Kubenka K."/>
            <person name="Mamidi S."/>
            <person name="Mattison C."/>
            <person name="Monteros M."/>
            <person name="Pisani C."/>
            <person name="Plott C."/>
            <person name="Rajasekar S."/>
            <person name="Rhein H.S."/>
            <person name="Rohla C."/>
            <person name="Song M."/>
            <person name="Hilaire R.S."/>
            <person name="Shu S."/>
            <person name="Wells L."/>
            <person name="Wang X."/>
            <person name="Webber J."/>
            <person name="Heerema R.J."/>
            <person name="Klein P."/>
            <person name="Conner P."/>
            <person name="Grauke L."/>
            <person name="Grimwood J."/>
            <person name="Schmutz J."/>
            <person name="Randall J.J."/>
        </authorList>
    </citation>
    <scope>NUCLEOTIDE SEQUENCE</scope>
    <source>
        <tissue evidence="7">Leaf</tissue>
    </source>
</reference>
<dbReference type="PROSITE" id="PS00086">
    <property type="entry name" value="CYTOCHROME_P450"/>
    <property type="match status" value="1"/>
</dbReference>
<evidence type="ECO:0000256" key="3">
    <source>
        <dbReference type="ARBA" id="ARBA00023004"/>
    </source>
</evidence>
<evidence type="ECO:0000256" key="4">
    <source>
        <dbReference type="RuleBase" id="RU000461"/>
    </source>
</evidence>
<keyword evidence="2 4" id="KW-0479">Metal-binding</keyword>
<keyword evidence="4" id="KW-0503">Monooxygenase</keyword>
<evidence type="ECO:0000313" key="7">
    <source>
        <dbReference type="EMBL" id="KAG6683777.1"/>
    </source>
</evidence>
<keyword evidence="5" id="KW-0472">Membrane</keyword>
<evidence type="ECO:0000313" key="6">
    <source>
        <dbReference type="EMBL" id="KAG6633207.1"/>
    </source>
</evidence>
<feature type="transmembrane region" description="Helical" evidence="5">
    <location>
        <begin position="23"/>
        <end position="42"/>
    </location>
</feature>
<proteinExistence type="inferred from homology"/>
<sequence>MDGPFKILFEHRLHRYVLPMDPFVIYGVPFLLFVVLFLPKWLSIIPPKNVPPSPPKLPLLGNLHQLGLYPHRSLSALAQRHGPLMLLHLGRRRALIASSADTAREIMKTHDFIFSNRPKLSISDRLLYDGKDVSTAPYGEYWRQLRSICVLQLLSNKRVQSFRSVREEAVAIFLEKIRDQCCSLSLPVHLGEMFASLTNDIICRVAFGKKYSAGDQDGKKFGKLLGELMKLLGTFNVGDYIPWLTWVNRINGIDARVEKVYKEFDQFLDGILEQHKRKSRTGDGSTVLGEDRKDLVDVLLEIQKVNAAGAPALDDESIKALILNMFAAGTDTTYTVLEWAMSELLRHPRVMKKLQDEVRGISQAKTSINEKDIEKMQYLKAVIKETLRLYPPFPLLVPRESTQDVEIKGYHIPAGTIAFINAWAIGMDPALWEEPEEFRPERFLNSSIDFRGHDFQMIPFGAGRRGCPGITFAMVTNELVLANLVHKFDWALPGDACVEDLNMTQCVGLTVHRKVPLLAVANTRSYV</sequence>
<dbReference type="InterPro" id="IPR001128">
    <property type="entry name" value="Cyt_P450"/>
</dbReference>
<dbReference type="EMBL" id="CM031836">
    <property type="protein sequence ID" value="KAG6683777.1"/>
    <property type="molecule type" value="Genomic_DNA"/>
</dbReference>
<reference evidence="6" key="1">
    <citation type="submission" date="2020-12" db="EMBL/GenBank/DDBJ databases">
        <title>WGS assembly of Carya illinoinensis cv. Pawnee.</title>
        <authorList>
            <person name="Platts A."/>
            <person name="Shu S."/>
            <person name="Wright S."/>
            <person name="Barry K."/>
            <person name="Edger P."/>
            <person name="Pires J.C."/>
            <person name="Schmutz J."/>
        </authorList>
    </citation>
    <scope>NUCLEOTIDE SEQUENCE</scope>
    <source>
        <tissue evidence="6">Leaf</tissue>
    </source>
</reference>